<evidence type="ECO:0000313" key="3">
    <source>
        <dbReference type="Proteomes" id="UP000427071"/>
    </source>
</evidence>
<reference evidence="3" key="1">
    <citation type="submission" date="2019-11" db="EMBL/GenBank/DDBJ databases">
        <title>Complete genome sequence of Corynebacterium kalinowskii 1959, a novel Corynebacterium species isolated from soil of a small paddock in Vilsendorf, Germany.</title>
        <authorList>
            <person name="Schaffert L."/>
            <person name="Ruwe M."/>
            <person name="Milse J."/>
            <person name="Hanuschka K."/>
            <person name="Ortseifen V."/>
            <person name="Droste J."/>
            <person name="Brandt D."/>
            <person name="Schlueter L."/>
            <person name="Kutter Y."/>
            <person name="Vinke S."/>
            <person name="Viehoefer P."/>
            <person name="Jacob L."/>
            <person name="Luebke N.-C."/>
            <person name="Schulte-Berndt E."/>
            <person name="Hain C."/>
            <person name="Linder M."/>
            <person name="Schmidt P."/>
            <person name="Wollenschlaeger L."/>
            <person name="Luttermann T."/>
            <person name="Thieme E."/>
            <person name="Hassa J."/>
            <person name="Haak M."/>
            <person name="Wittchen M."/>
            <person name="Mentz A."/>
            <person name="Persicke M."/>
            <person name="Busche T."/>
            <person name="Ruckert C."/>
        </authorList>
    </citation>
    <scope>NUCLEOTIDE SEQUENCE [LARGE SCALE GENOMIC DNA]</scope>
    <source>
        <strain evidence="3">1959</strain>
    </source>
</reference>
<protein>
    <submittedName>
        <fullName evidence="2">Uncharacterized protein</fullName>
    </submittedName>
</protein>
<sequence length="52" mass="5802">MDFITSAPLWIQAPIVVAVAVVLCGVLAFFFLRLIDIAGAKTYQWFEGKNEK</sequence>
<dbReference type="RefSeq" id="WP_197079753.1">
    <property type="nucleotide sequence ID" value="NZ_CP046452.1"/>
</dbReference>
<keyword evidence="1" id="KW-0472">Membrane</keyword>
<gene>
    <name evidence="2" type="ORF">CKALI_03525</name>
</gene>
<evidence type="ECO:0000313" key="2">
    <source>
        <dbReference type="EMBL" id="QGU01588.1"/>
    </source>
</evidence>
<name>A0A6B8W1Q8_9CORY</name>
<dbReference type="AlphaFoldDB" id="A0A6B8W1Q8"/>
<keyword evidence="1" id="KW-1133">Transmembrane helix</keyword>
<dbReference type="Proteomes" id="UP000427071">
    <property type="component" value="Chromosome"/>
</dbReference>
<evidence type="ECO:0000256" key="1">
    <source>
        <dbReference type="SAM" id="Phobius"/>
    </source>
</evidence>
<keyword evidence="3" id="KW-1185">Reference proteome</keyword>
<proteinExistence type="predicted"/>
<feature type="transmembrane region" description="Helical" evidence="1">
    <location>
        <begin position="12"/>
        <end position="32"/>
    </location>
</feature>
<dbReference type="KEGG" id="ckw:CKALI_03525"/>
<accession>A0A6B8W1Q8</accession>
<dbReference type="EMBL" id="CP046452">
    <property type="protein sequence ID" value="QGU01588.1"/>
    <property type="molecule type" value="Genomic_DNA"/>
</dbReference>
<organism evidence="2 3">
    <name type="scientific">Corynebacterium kalinowskii</name>
    <dbReference type="NCBI Taxonomy" id="2675216"/>
    <lineage>
        <taxon>Bacteria</taxon>
        <taxon>Bacillati</taxon>
        <taxon>Actinomycetota</taxon>
        <taxon>Actinomycetes</taxon>
        <taxon>Mycobacteriales</taxon>
        <taxon>Corynebacteriaceae</taxon>
        <taxon>Corynebacterium</taxon>
    </lineage>
</organism>
<keyword evidence="1" id="KW-0812">Transmembrane</keyword>